<protein>
    <submittedName>
        <fullName evidence="1">Uncharacterized protein</fullName>
    </submittedName>
</protein>
<evidence type="ECO:0000313" key="1">
    <source>
        <dbReference type="EMBL" id="AYV79350.1"/>
    </source>
</evidence>
<proteinExistence type="predicted"/>
<name>A0A3G4ZWY1_9VIRU</name>
<sequence>MFVSRVKLSILCGIAIFVMYHSIAHKRETNSIAYYEQKLVKLDKVQSTPLDQIFRGYYQAKIDIIKMKPQYHDDACALYALRRVGYEVYDNDTLGYCLAVIGLDTRDVIDIVLDNNSSILIQYTTEILDSR</sequence>
<reference evidence="1" key="1">
    <citation type="submission" date="2018-10" db="EMBL/GenBank/DDBJ databases">
        <title>Hidden diversity of soil giant viruses.</title>
        <authorList>
            <person name="Schulz F."/>
            <person name="Alteio L."/>
            <person name="Goudeau D."/>
            <person name="Ryan E.M."/>
            <person name="Malmstrom R.R."/>
            <person name="Blanchard J."/>
            <person name="Woyke T."/>
        </authorList>
    </citation>
    <scope>NUCLEOTIDE SEQUENCE</scope>
    <source>
        <strain evidence="1">FNV1</strain>
    </source>
</reference>
<dbReference type="EMBL" id="MK072141">
    <property type="protein sequence ID" value="AYV79350.1"/>
    <property type="molecule type" value="Genomic_DNA"/>
</dbReference>
<accession>A0A3G4ZWY1</accession>
<gene>
    <name evidence="1" type="ORF">Faunusvirus10_13</name>
</gene>
<organism evidence="1">
    <name type="scientific">Faunusvirus sp</name>
    <dbReference type="NCBI Taxonomy" id="2487766"/>
    <lineage>
        <taxon>Viruses</taxon>
        <taxon>Varidnaviria</taxon>
        <taxon>Bamfordvirae</taxon>
        <taxon>Nucleocytoviricota</taxon>
        <taxon>Megaviricetes</taxon>
        <taxon>Imitervirales</taxon>
        <taxon>Mimiviridae</taxon>
    </lineage>
</organism>